<dbReference type="Proteomes" id="UP001151760">
    <property type="component" value="Unassembled WGS sequence"/>
</dbReference>
<keyword evidence="3" id="KW-0695">RNA-directed DNA polymerase</keyword>
<dbReference type="GO" id="GO:0003964">
    <property type="term" value="F:RNA-directed DNA polymerase activity"/>
    <property type="evidence" value="ECO:0007669"/>
    <property type="project" value="UniProtKB-KW"/>
</dbReference>
<feature type="domain" description="Retrotransposon gag" evidence="2">
    <location>
        <begin position="81"/>
        <end position="151"/>
    </location>
</feature>
<dbReference type="EMBL" id="BQNB010012490">
    <property type="protein sequence ID" value="GJT04197.1"/>
    <property type="molecule type" value="Genomic_DNA"/>
</dbReference>
<evidence type="ECO:0000313" key="3">
    <source>
        <dbReference type="EMBL" id="GJT04197.1"/>
    </source>
</evidence>
<organism evidence="3 4">
    <name type="scientific">Tanacetum coccineum</name>
    <dbReference type="NCBI Taxonomy" id="301880"/>
    <lineage>
        <taxon>Eukaryota</taxon>
        <taxon>Viridiplantae</taxon>
        <taxon>Streptophyta</taxon>
        <taxon>Embryophyta</taxon>
        <taxon>Tracheophyta</taxon>
        <taxon>Spermatophyta</taxon>
        <taxon>Magnoliopsida</taxon>
        <taxon>eudicotyledons</taxon>
        <taxon>Gunneridae</taxon>
        <taxon>Pentapetalae</taxon>
        <taxon>asterids</taxon>
        <taxon>campanulids</taxon>
        <taxon>Asterales</taxon>
        <taxon>Asteraceae</taxon>
        <taxon>Asteroideae</taxon>
        <taxon>Anthemideae</taxon>
        <taxon>Anthemidinae</taxon>
        <taxon>Tanacetum</taxon>
    </lineage>
</organism>
<proteinExistence type="predicted"/>
<dbReference type="PANTHER" id="PTHR33223:SF11">
    <property type="entry name" value="ELEMENT PROTEIN, PUTATIVE-RELATED"/>
    <property type="match status" value="1"/>
</dbReference>
<dbReference type="InterPro" id="IPR005162">
    <property type="entry name" value="Retrotrans_gag_dom"/>
</dbReference>
<keyword evidence="4" id="KW-1185">Reference proteome</keyword>
<dbReference type="PANTHER" id="PTHR33223">
    <property type="entry name" value="CCHC-TYPE DOMAIN-CONTAINING PROTEIN"/>
    <property type="match status" value="1"/>
</dbReference>
<evidence type="ECO:0000259" key="2">
    <source>
        <dbReference type="Pfam" id="PF03732"/>
    </source>
</evidence>
<feature type="compositionally biased region" description="Basic and acidic residues" evidence="1">
    <location>
        <begin position="261"/>
        <end position="280"/>
    </location>
</feature>
<keyword evidence="3" id="KW-0808">Transferase</keyword>
<name>A0ABQ5ARP2_9ASTR</name>
<reference evidence="3" key="1">
    <citation type="journal article" date="2022" name="Int. J. Mol. Sci.">
        <title>Draft Genome of Tanacetum Coccineum: Genomic Comparison of Closely Related Tanacetum-Family Plants.</title>
        <authorList>
            <person name="Yamashiro T."/>
            <person name="Shiraishi A."/>
            <person name="Nakayama K."/>
            <person name="Satake H."/>
        </authorList>
    </citation>
    <scope>NUCLEOTIDE SEQUENCE</scope>
</reference>
<evidence type="ECO:0000313" key="4">
    <source>
        <dbReference type="Proteomes" id="UP001151760"/>
    </source>
</evidence>
<keyword evidence="3" id="KW-0548">Nucleotidyltransferase</keyword>
<accession>A0ABQ5ARP2</accession>
<sequence>MADNRTMAQMLQAPIEGYEDAIVVPPINANNFELKQPLINLVQSNKFTGRQDPHNHLRFFNKVTSTFRHPEVPNTSVKLLLFPFSLDGEARDWLDKEPPRSILTWDDLVSKFINQFFPPSKTTYLRNKITNFFQEPNETFNEAWERFKDALISAACAISYDKMPQEAASLEDKMTIKMKQMMNEMKALVVTTPAPVKAVEEDFPDCEDSHACSITQEFHILSFILEIQTRQYLSMGDFGTDNQEKNEKQSQNDKTGLGMEKTVKDKAKSKPKSLEAKEPIDESLADSNGRDKVQTTTHAKYLLPDLNHFHFDRHFSTILRNHRFDEDFLHFEPDAPVIDNFNELNDDQRGSEIDFSEDDDSFTFVIRTFLPFLTYPEVSLLSGSTGSEDTIFDPGIST</sequence>
<feature type="region of interest" description="Disordered" evidence="1">
    <location>
        <begin position="238"/>
        <end position="292"/>
    </location>
</feature>
<protein>
    <submittedName>
        <fullName evidence="3">Reverse transcriptase domain-containing protein</fullName>
    </submittedName>
</protein>
<gene>
    <name evidence="3" type="ORF">Tco_0838659</name>
</gene>
<comment type="caution">
    <text evidence="3">The sequence shown here is derived from an EMBL/GenBank/DDBJ whole genome shotgun (WGS) entry which is preliminary data.</text>
</comment>
<reference evidence="3" key="2">
    <citation type="submission" date="2022-01" db="EMBL/GenBank/DDBJ databases">
        <authorList>
            <person name="Yamashiro T."/>
            <person name="Shiraishi A."/>
            <person name="Satake H."/>
            <person name="Nakayama K."/>
        </authorList>
    </citation>
    <scope>NUCLEOTIDE SEQUENCE</scope>
</reference>
<dbReference type="Pfam" id="PF03732">
    <property type="entry name" value="Retrotrans_gag"/>
    <property type="match status" value="1"/>
</dbReference>
<evidence type="ECO:0000256" key="1">
    <source>
        <dbReference type="SAM" id="MobiDB-lite"/>
    </source>
</evidence>
<feature type="compositionally biased region" description="Basic and acidic residues" evidence="1">
    <location>
        <begin position="242"/>
        <end position="251"/>
    </location>
</feature>